<keyword evidence="1" id="KW-0732">Signal</keyword>
<evidence type="ECO:0000313" key="2">
    <source>
        <dbReference type="EMBL" id="MBO1318271.1"/>
    </source>
</evidence>
<proteinExistence type="predicted"/>
<dbReference type="InterPro" id="IPR011990">
    <property type="entry name" value="TPR-like_helical_dom_sf"/>
</dbReference>
<dbReference type="PANTHER" id="PTHR10098:SF108">
    <property type="entry name" value="TETRATRICOPEPTIDE REPEAT PROTEIN 28"/>
    <property type="match status" value="1"/>
</dbReference>
<evidence type="ECO:0000313" key="3">
    <source>
        <dbReference type="Proteomes" id="UP000664417"/>
    </source>
</evidence>
<name>A0A8J7Q5E7_9BACT</name>
<dbReference type="EMBL" id="JAFREP010000005">
    <property type="protein sequence ID" value="MBO1318271.1"/>
    <property type="molecule type" value="Genomic_DNA"/>
</dbReference>
<accession>A0A8J7Q5E7</accession>
<feature type="chain" id="PRO_5035228137" evidence="1">
    <location>
        <begin position="22"/>
        <end position="304"/>
    </location>
</feature>
<feature type="signal peptide" evidence="1">
    <location>
        <begin position="1"/>
        <end position="21"/>
    </location>
</feature>
<dbReference type="AlphaFoldDB" id="A0A8J7Q5E7"/>
<organism evidence="2 3">
    <name type="scientific">Acanthopleuribacter pedis</name>
    <dbReference type="NCBI Taxonomy" id="442870"/>
    <lineage>
        <taxon>Bacteria</taxon>
        <taxon>Pseudomonadati</taxon>
        <taxon>Acidobacteriota</taxon>
        <taxon>Holophagae</taxon>
        <taxon>Acanthopleuribacterales</taxon>
        <taxon>Acanthopleuribacteraceae</taxon>
        <taxon>Acanthopleuribacter</taxon>
    </lineage>
</organism>
<protein>
    <submittedName>
        <fullName evidence="2">Tetratricopeptide repeat protein</fullName>
    </submittedName>
</protein>
<gene>
    <name evidence="2" type="ORF">J3U88_07385</name>
</gene>
<reference evidence="2" key="1">
    <citation type="submission" date="2021-03" db="EMBL/GenBank/DDBJ databases">
        <authorList>
            <person name="Wang G."/>
        </authorList>
    </citation>
    <scope>NUCLEOTIDE SEQUENCE</scope>
    <source>
        <strain evidence="2">KCTC 12899</strain>
    </source>
</reference>
<dbReference type="Gene3D" id="1.25.40.10">
    <property type="entry name" value="Tetratricopeptide repeat domain"/>
    <property type="match status" value="1"/>
</dbReference>
<sequence>MKLRRVLLVLCPFFVWNNVFAQPEFELHEPRPYTTGMNIARQYGPEKAFEYFDDCHEQTNNDMCFYGLAYTWQMMGENQKALEMVKLLLANPNLPDKFAGHCWALNGAALINMHKFEEAHESLKKALVLYQKAKHPRNQFRVLVQLGHGKLRSGDLEAADSYFERAAFIAISEDVGRGQLYTMMSISAYTQGKTEMARTFAELAFPEYERIGNRRGMVDAKAYIGFYLHELNWNEEAKKTLKEAHDLAEIFKTGPITWTVLVTAYINKCETPEKTQELIDTRLKDETDIFLRRFTELIKSKKCP</sequence>
<dbReference type="RefSeq" id="WP_207857942.1">
    <property type="nucleotide sequence ID" value="NZ_JAFREP010000005.1"/>
</dbReference>
<comment type="caution">
    <text evidence="2">The sequence shown here is derived from an EMBL/GenBank/DDBJ whole genome shotgun (WGS) entry which is preliminary data.</text>
</comment>
<keyword evidence="3" id="KW-1185">Reference proteome</keyword>
<dbReference type="SUPFAM" id="SSF48452">
    <property type="entry name" value="TPR-like"/>
    <property type="match status" value="2"/>
</dbReference>
<dbReference type="Proteomes" id="UP000664417">
    <property type="component" value="Unassembled WGS sequence"/>
</dbReference>
<evidence type="ECO:0000256" key="1">
    <source>
        <dbReference type="SAM" id="SignalP"/>
    </source>
</evidence>
<dbReference type="PANTHER" id="PTHR10098">
    <property type="entry name" value="RAPSYN-RELATED"/>
    <property type="match status" value="1"/>
</dbReference>